<dbReference type="AlphaFoldDB" id="A0A0S2W147"/>
<gene>
    <name evidence="1" type="ORF">IB211_00357c</name>
</gene>
<evidence type="ECO:0000313" key="1">
    <source>
        <dbReference type="EMBL" id="ALP92752.1"/>
    </source>
</evidence>
<dbReference type="Proteomes" id="UP000064844">
    <property type="component" value="Chromosome"/>
</dbReference>
<dbReference type="KEGG" id="ibu:IB211_00357c"/>
<organism evidence="1 2">
    <name type="scientific">Intestinimonas butyriciproducens</name>
    <dbReference type="NCBI Taxonomy" id="1297617"/>
    <lineage>
        <taxon>Bacteria</taxon>
        <taxon>Bacillati</taxon>
        <taxon>Bacillota</taxon>
        <taxon>Clostridia</taxon>
        <taxon>Eubacteriales</taxon>
        <taxon>Intestinimonas</taxon>
    </lineage>
</organism>
<dbReference type="eggNOG" id="ENOG5032WCM">
    <property type="taxonomic scope" value="Bacteria"/>
</dbReference>
<keyword evidence="2" id="KW-1185">Reference proteome</keyword>
<name>A0A0S2W147_9FIRM</name>
<reference evidence="2" key="2">
    <citation type="submission" date="2015-04" db="EMBL/GenBank/DDBJ databases">
        <title>A butyrogenic pathway from the amino acid lysine in a human gut commensal.</title>
        <authorList>
            <person name="de Vos W.M."/>
            <person name="Bui N.T.P."/>
            <person name="Plugge C.M."/>
            <person name="Ritari J."/>
        </authorList>
    </citation>
    <scope>NUCLEOTIDE SEQUENCE [LARGE SCALE GENOMIC DNA]</scope>
    <source>
        <strain evidence="2">AF211</strain>
    </source>
</reference>
<reference evidence="1 2" key="1">
    <citation type="journal article" date="2015" name="Nat. Commun.">
        <title>Production of butyrate from lysine and the Amadori product fructoselysine by a human gut commensal.</title>
        <authorList>
            <person name="Bui T.P."/>
            <person name="Ritari J."/>
            <person name="Boeren S."/>
            <person name="de Waard P."/>
            <person name="Plugge C.M."/>
            <person name="de Vos W.M."/>
        </authorList>
    </citation>
    <scope>NUCLEOTIDE SEQUENCE [LARGE SCALE GENOMIC DNA]</scope>
    <source>
        <strain evidence="1 2">AF211</strain>
    </source>
</reference>
<dbReference type="RefSeq" id="WP_227152162.1">
    <property type="nucleotide sequence ID" value="NZ_CALICV010000120.1"/>
</dbReference>
<dbReference type="EMBL" id="CP011307">
    <property type="protein sequence ID" value="ALP92752.1"/>
    <property type="molecule type" value="Genomic_DNA"/>
</dbReference>
<protein>
    <submittedName>
        <fullName evidence="1">Uncharacterized protein</fullName>
    </submittedName>
</protein>
<proteinExistence type="predicted"/>
<sequence>MGLFQIYRSLGIDGSLIGFTDSEIAVPHFCYPVNATAIGFEGCILYCFLPECGEMVFASNPESCAETYVYPLAETFEDFMRLVITCGSANPVEQIVWMSRAQFDQHLQNERALRTAEQIARVGKLREELKLSPMDNPYEYVKASQTHFDGSQIPYSDAYYDILGQER</sequence>
<accession>A0A0S2W147</accession>
<evidence type="ECO:0000313" key="2">
    <source>
        <dbReference type="Proteomes" id="UP000064844"/>
    </source>
</evidence>